<proteinExistence type="predicted"/>
<dbReference type="Proteomes" id="UP000504634">
    <property type="component" value="Unplaced"/>
</dbReference>
<dbReference type="InterPro" id="IPR010512">
    <property type="entry name" value="DUF1091"/>
</dbReference>
<accession>A0A6J2U5Z2</accession>
<feature type="signal peptide" evidence="1">
    <location>
        <begin position="1"/>
        <end position="22"/>
    </location>
</feature>
<evidence type="ECO:0000313" key="2">
    <source>
        <dbReference type="Proteomes" id="UP000504634"/>
    </source>
</evidence>
<dbReference type="GeneID" id="115630085"/>
<evidence type="ECO:0000313" key="3">
    <source>
        <dbReference type="RefSeq" id="XP_030382572.1"/>
    </source>
</evidence>
<evidence type="ECO:0000256" key="1">
    <source>
        <dbReference type="SAM" id="SignalP"/>
    </source>
</evidence>
<dbReference type="Pfam" id="PF06477">
    <property type="entry name" value="DUF1091"/>
    <property type="match status" value="1"/>
</dbReference>
<dbReference type="OrthoDB" id="8043478at2759"/>
<organism evidence="2 3">
    <name type="scientific">Drosophila lebanonensis</name>
    <name type="common">Fruit fly</name>
    <name type="synonym">Scaptodrosophila lebanonensis</name>
    <dbReference type="NCBI Taxonomy" id="7225"/>
    <lineage>
        <taxon>Eukaryota</taxon>
        <taxon>Metazoa</taxon>
        <taxon>Ecdysozoa</taxon>
        <taxon>Arthropoda</taxon>
        <taxon>Hexapoda</taxon>
        <taxon>Insecta</taxon>
        <taxon>Pterygota</taxon>
        <taxon>Neoptera</taxon>
        <taxon>Endopterygota</taxon>
        <taxon>Diptera</taxon>
        <taxon>Brachycera</taxon>
        <taxon>Muscomorpha</taxon>
        <taxon>Ephydroidea</taxon>
        <taxon>Drosophilidae</taxon>
        <taxon>Scaptodrosophila</taxon>
    </lineage>
</organism>
<feature type="chain" id="PRO_5026926981" evidence="1">
    <location>
        <begin position="23"/>
        <end position="187"/>
    </location>
</feature>
<keyword evidence="2" id="KW-1185">Reference proteome</keyword>
<dbReference type="PANTHER" id="PTHR21112">
    <property type="entry name" value="CHEMOSENSORY PROTEIN A 29A-RELATED"/>
    <property type="match status" value="1"/>
</dbReference>
<dbReference type="AlphaFoldDB" id="A0A6J2U5Z2"/>
<keyword evidence="1" id="KW-0732">Signal</keyword>
<dbReference type="PANTHER" id="PTHR21112:SF0">
    <property type="entry name" value="CHEMOSENSORY PROTEIN A 29A-RELATED"/>
    <property type="match status" value="1"/>
</dbReference>
<dbReference type="RefSeq" id="XP_030382572.1">
    <property type="nucleotide sequence ID" value="XM_030526712.1"/>
</dbReference>
<gene>
    <name evidence="3" type="primary">LOC115630085</name>
</gene>
<protein>
    <submittedName>
        <fullName evidence="3">Uncharacterized protein LOC115630085</fullName>
    </submittedName>
</protein>
<name>A0A6J2U5Z2_DROLE</name>
<reference evidence="3" key="1">
    <citation type="submission" date="2025-08" db="UniProtKB">
        <authorList>
            <consortium name="RefSeq"/>
        </authorList>
    </citation>
    <scope>IDENTIFICATION</scope>
    <source>
        <strain evidence="3">11010-0011.00</strain>
        <tissue evidence="3">Whole body</tissue>
    </source>
</reference>
<sequence>MSILRNNCAYLLLLAIWLLCRSATTMRTWTYTLMDITYESSDDSKLKLDLHIDRLGRGEYGLSGKVILGVDLTNETEIEILVYRSADGSSEYKLQPLQIDRQSIFQAINNYYKKMVMASVAECSDLPQFNDTLEHVGPATFNITKCQLSTEQFPAFMPEGYYKLHFNGYGPFEFSSVTLLRIEKALY</sequence>